<feature type="domain" description="HTH LytTR-type" evidence="4">
    <location>
        <begin position="142"/>
        <end position="246"/>
    </location>
</feature>
<dbReference type="GO" id="GO:0032993">
    <property type="term" value="C:protein-DNA complex"/>
    <property type="evidence" value="ECO:0007669"/>
    <property type="project" value="TreeGrafter"/>
</dbReference>
<dbReference type="GO" id="GO:0006355">
    <property type="term" value="P:regulation of DNA-templated transcription"/>
    <property type="evidence" value="ECO:0007669"/>
    <property type="project" value="TreeGrafter"/>
</dbReference>
<keyword evidence="2" id="KW-0597">Phosphoprotein</keyword>
<feature type="modified residue" description="4-aspartylphosphate" evidence="2">
    <location>
        <position position="57"/>
    </location>
</feature>
<evidence type="ECO:0000256" key="1">
    <source>
        <dbReference type="ARBA" id="ARBA00023125"/>
    </source>
</evidence>
<evidence type="ECO:0000259" key="3">
    <source>
        <dbReference type="PROSITE" id="PS50110"/>
    </source>
</evidence>
<accession>A0A8J7QQX7</accession>
<feature type="domain" description="Response regulatory" evidence="3">
    <location>
        <begin position="6"/>
        <end position="119"/>
    </location>
</feature>
<dbReference type="InterPro" id="IPR001789">
    <property type="entry name" value="Sig_transdc_resp-reg_receiver"/>
</dbReference>
<dbReference type="PANTHER" id="PTHR48111">
    <property type="entry name" value="REGULATOR OF RPOS"/>
    <property type="match status" value="1"/>
</dbReference>
<dbReference type="EMBL" id="JAFREP010000039">
    <property type="protein sequence ID" value="MBO1322555.1"/>
    <property type="molecule type" value="Genomic_DNA"/>
</dbReference>
<dbReference type="InterPro" id="IPR007492">
    <property type="entry name" value="LytTR_DNA-bd_dom"/>
</dbReference>
<dbReference type="GO" id="GO:0005829">
    <property type="term" value="C:cytosol"/>
    <property type="evidence" value="ECO:0007669"/>
    <property type="project" value="TreeGrafter"/>
</dbReference>
<dbReference type="AlphaFoldDB" id="A0A8J7QQX7"/>
<protein>
    <submittedName>
        <fullName evidence="5">Response regulator</fullName>
    </submittedName>
</protein>
<dbReference type="PANTHER" id="PTHR48111:SF3">
    <property type="entry name" value="TRANSCRIPTIONAL REGULATORY PROTEIN BTSR"/>
    <property type="match status" value="1"/>
</dbReference>
<evidence type="ECO:0000256" key="2">
    <source>
        <dbReference type="PROSITE-ProRule" id="PRU00169"/>
    </source>
</evidence>
<evidence type="ECO:0000259" key="4">
    <source>
        <dbReference type="PROSITE" id="PS50930"/>
    </source>
</evidence>
<reference evidence="5" key="1">
    <citation type="submission" date="2021-03" db="EMBL/GenBank/DDBJ databases">
        <authorList>
            <person name="Wang G."/>
        </authorList>
    </citation>
    <scope>NUCLEOTIDE SEQUENCE</scope>
    <source>
        <strain evidence="5">KCTC 12899</strain>
    </source>
</reference>
<dbReference type="GO" id="GO:0000976">
    <property type="term" value="F:transcription cis-regulatory region binding"/>
    <property type="evidence" value="ECO:0007669"/>
    <property type="project" value="TreeGrafter"/>
</dbReference>
<proteinExistence type="predicted"/>
<dbReference type="CDD" id="cd17532">
    <property type="entry name" value="REC_LytTR_AlgR-like"/>
    <property type="match status" value="1"/>
</dbReference>
<gene>
    <name evidence="5" type="ORF">J3U88_29040</name>
</gene>
<organism evidence="5 6">
    <name type="scientific">Acanthopleuribacter pedis</name>
    <dbReference type="NCBI Taxonomy" id="442870"/>
    <lineage>
        <taxon>Bacteria</taxon>
        <taxon>Pseudomonadati</taxon>
        <taxon>Acidobacteriota</taxon>
        <taxon>Holophagae</taxon>
        <taxon>Acanthopleuribacterales</taxon>
        <taxon>Acanthopleuribacteraceae</taxon>
        <taxon>Acanthopleuribacter</taxon>
    </lineage>
</organism>
<name>A0A8J7QQX7_9BACT</name>
<keyword evidence="6" id="KW-1185">Reference proteome</keyword>
<comment type="caution">
    <text evidence="5">The sequence shown here is derived from an EMBL/GenBank/DDBJ whole genome shotgun (WGS) entry which is preliminary data.</text>
</comment>
<dbReference type="RefSeq" id="WP_207862528.1">
    <property type="nucleotide sequence ID" value="NZ_JAFREP010000039.1"/>
</dbReference>
<dbReference type="GO" id="GO:0000156">
    <property type="term" value="F:phosphorelay response regulator activity"/>
    <property type="evidence" value="ECO:0007669"/>
    <property type="project" value="TreeGrafter"/>
</dbReference>
<evidence type="ECO:0000313" key="6">
    <source>
        <dbReference type="Proteomes" id="UP000664417"/>
    </source>
</evidence>
<sequence length="247" mass="28044">MSPKTSVLIVDDEPLARKRLRTLLEKEADMTVVAECGNGDEALKALFTLEPDILFLDIEMPGKNGFDVLQQLPASAQPFCIFVTAYSKYAVQAFEYEALDYLLKPFRNSRFQQALARARRHVQMRETTPASEPDAAPPRYLMTIDLYGSSVDLAADDMMWIQSDGNYIKIRTASSTYYKRATLSDAVELLEPQGFIRIHRSVLVNSAHVTEVVYRGNNEYEIATTEGAHFRSGRTYKQRIQAFQQKQ</sequence>
<keyword evidence="1" id="KW-0238">DNA-binding</keyword>
<dbReference type="InterPro" id="IPR011006">
    <property type="entry name" value="CheY-like_superfamily"/>
</dbReference>
<dbReference type="SMART" id="SM00448">
    <property type="entry name" value="REC"/>
    <property type="match status" value="1"/>
</dbReference>
<dbReference type="Pfam" id="PF04397">
    <property type="entry name" value="LytTR"/>
    <property type="match status" value="1"/>
</dbReference>
<evidence type="ECO:0000313" key="5">
    <source>
        <dbReference type="EMBL" id="MBO1322555.1"/>
    </source>
</evidence>
<dbReference type="SUPFAM" id="SSF52172">
    <property type="entry name" value="CheY-like"/>
    <property type="match status" value="1"/>
</dbReference>
<dbReference type="Proteomes" id="UP000664417">
    <property type="component" value="Unassembled WGS sequence"/>
</dbReference>
<dbReference type="PROSITE" id="PS50930">
    <property type="entry name" value="HTH_LYTTR"/>
    <property type="match status" value="1"/>
</dbReference>
<dbReference type="Pfam" id="PF00072">
    <property type="entry name" value="Response_reg"/>
    <property type="match status" value="1"/>
</dbReference>
<dbReference type="Gene3D" id="2.40.50.1020">
    <property type="entry name" value="LytTr DNA-binding domain"/>
    <property type="match status" value="1"/>
</dbReference>
<dbReference type="PROSITE" id="PS50110">
    <property type="entry name" value="RESPONSE_REGULATORY"/>
    <property type="match status" value="1"/>
</dbReference>
<dbReference type="InterPro" id="IPR039420">
    <property type="entry name" value="WalR-like"/>
</dbReference>
<dbReference type="Gene3D" id="3.40.50.2300">
    <property type="match status" value="1"/>
</dbReference>
<dbReference type="SMART" id="SM00850">
    <property type="entry name" value="LytTR"/>
    <property type="match status" value="1"/>
</dbReference>